<evidence type="ECO:0000259" key="2">
    <source>
        <dbReference type="Pfam" id="PF02350"/>
    </source>
</evidence>
<name>A0A4R0NTC1_9SPHI</name>
<comment type="caution">
    <text evidence="3">The sequence shown here is derived from an EMBL/GenBank/DDBJ whole genome shotgun (WGS) entry which is preliminary data.</text>
</comment>
<dbReference type="CDD" id="cd03786">
    <property type="entry name" value="GTB_UDP-GlcNAc_2-Epimerase"/>
    <property type="match status" value="1"/>
</dbReference>
<dbReference type="RefSeq" id="WP_131592551.1">
    <property type="nucleotide sequence ID" value="NZ_SJSL01000001.1"/>
</dbReference>
<dbReference type="GO" id="GO:0008761">
    <property type="term" value="F:UDP-N-acetylglucosamine 2-epimerase activity"/>
    <property type="evidence" value="ECO:0007669"/>
    <property type="project" value="UniProtKB-EC"/>
</dbReference>
<keyword evidence="4" id="KW-1185">Reference proteome</keyword>
<feature type="domain" description="UDP-N-acetylglucosamine 2-epimerase" evidence="2">
    <location>
        <begin position="31"/>
        <end position="358"/>
    </location>
</feature>
<dbReference type="Gene3D" id="3.40.50.2000">
    <property type="entry name" value="Glycogen Phosphorylase B"/>
    <property type="match status" value="2"/>
</dbReference>
<keyword evidence="1 3" id="KW-0413">Isomerase</keyword>
<dbReference type="EMBL" id="SJSL01000001">
    <property type="protein sequence ID" value="TCD02695.1"/>
    <property type="molecule type" value="Genomic_DNA"/>
</dbReference>
<dbReference type="PANTHER" id="PTHR43174">
    <property type="entry name" value="UDP-N-ACETYLGLUCOSAMINE 2-EPIMERASE"/>
    <property type="match status" value="1"/>
</dbReference>
<dbReference type="Proteomes" id="UP000293347">
    <property type="component" value="Unassembled WGS sequence"/>
</dbReference>
<organism evidence="3 4">
    <name type="scientific">Pedobacter psychroterrae</name>
    <dbReference type="NCBI Taxonomy" id="2530453"/>
    <lineage>
        <taxon>Bacteria</taxon>
        <taxon>Pseudomonadati</taxon>
        <taxon>Bacteroidota</taxon>
        <taxon>Sphingobacteriia</taxon>
        <taxon>Sphingobacteriales</taxon>
        <taxon>Sphingobacteriaceae</taxon>
        <taxon>Pedobacter</taxon>
    </lineage>
</organism>
<reference evidence="3 4" key="1">
    <citation type="submission" date="2019-02" db="EMBL/GenBank/DDBJ databases">
        <title>Pedobacter sp. RP-1-14 sp. nov., isolated from Arctic soil.</title>
        <authorList>
            <person name="Dahal R.H."/>
        </authorList>
    </citation>
    <scope>NUCLEOTIDE SEQUENCE [LARGE SCALE GENOMIC DNA]</scope>
    <source>
        <strain evidence="3 4">RP-1-14</strain>
    </source>
</reference>
<dbReference type="InterPro" id="IPR029767">
    <property type="entry name" value="WecB-like"/>
</dbReference>
<evidence type="ECO:0000313" key="3">
    <source>
        <dbReference type="EMBL" id="TCD02695.1"/>
    </source>
</evidence>
<sequence>MQITIIAGARPNFMKIAPIVHSIQKAKAEGRDIDFRLIHTGQHFDKKMSGDFFEQLGIPEPHANLEAGGGTQAEQTGAIMVRFEQELIANPTDLVLVVGDVTSTMACAVTAQKLRVPVAHVEAGIRSDDWTMPEEINRLVTDSITNYFFTTSEVANDNLRKSGVENERIFFVGNTMIDTLLKNRPRFMAPPIWDEAQLTEKGYIVLTLHRPANVDQEQQLKLLMEEIIVNSNGTPIIFPVHPRTAKNMQGLGIEASNLFFVEPLSYLEFNYLVERAKLVVTDSGGITEETTVLGVPCITLRNNTERPETISIGTNELIGTDPKAIKPAFAKLFSGGWKKGGIPPLWDGHTADRIVDSLLEIATKKGN</sequence>
<gene>
    <name evidence="3" type="ORF">EZ437_01525</name>
</gene>
<dbReference type="EC" id="5.1.3.14" evidence="3"/>
<dbReference type="SUPFAM" id="SSF53756">
    <property type="entry name" value="UDP-Glycosyltransferase/glycogen phosphorylase"/>
    <property type="match status" value="1"/>
</dbReference>
<proteinExistence type="inferred from homology"/>
<dbReference type="OrthoDB" id="9803238at2"/>
<accession>A0A4R0NTC1</accession>
<dbReference type="AlphaFoldDB" id="A0A4R0NTC1"/>
<protein>
    <submittedName>
        <fullName evidence="3">UDP-N-acetylglucosamine 2-epimerase (Non-hydrolyzing)</fullName>
        <ecNumber evidence="3">5.1.3.14</ecNumber>
    </submittedName>
</protein>
<evidence type="ECO:0000313" key="4">
    <source>
        <dbReference type="Proteomes" id="UP000293347"/>
    </source>
</evidence>
<evidence type="ECO:0000256" key="1">
    <source>
        <dbReference type="RuleBase" id="RU003513"/>
    </source>
</evidence>
<dbReference type="Pfam" id="PF02350">
    <property type="entry name" value="Epimerase_2"/>
    <property type="match status" value="1"/>
</dbReference>
<dbReference type="InterPro" id="IPR003331">
    <property type="entry name" value="UDP_GlcNAc_Epimerase_2_dom"/>
</dbReference>
<dbReference type="PANTHER" id="PTHR43174:SF1">
    <property type="entry name" value="UDP-N-ACETYLGLUCOSAMINE 2-EPIMERASE"/>
    <property type="match status" value="1"/>
</dbReference>
<comment type="similarity">
    <text evidence="1">Belongs to the UDP-N-acetylglucosamine 2-epimerase family.</text>
</comment>
<dbReference type="NCBIfam" id="TIGR00236">
    <property type="entry name" value="wecB"/>
    <property type="match status" value="1"/>
</dbReference>